<feature type="non-terminal residue" evidence="2">
    <location>
        <position position="1"/>
    </location>
</feature>
<feature type="region of interest" description="Disordered" evidence="1">
    <location>
        <begin position="259"/>
        <end position="290"/>
    </location>
</feature>
<accession>A0ABP0LMD1</accession>
<organism evidence="2 3">
    <name type="scientific">Durusdinium trenchii</name>
    <dbReference type="NCBI Taxonomy" id="1381693"/>
    <lineage>
        <taxon>Eukaryota</taxon>
        <taxon>Sar</taxon>
        <taxon>Alveolata</taxon>
        <taxon>Dinophyceae</taxon>
        <taxon>Suessiales</taxon>
        <taxon>Symbiodiniaceae</taxon>
        <taxon>Durusdinium</taxon>
    </lineage>
</organism>
<feature type="compositionally biased region" description="Basic residues" evidence="1">
    <location>
        <begin position="94"/>
        <end position="106"/>
    </location>
</feature>
<sequence>SVAGREASEALRTPPPASQRRATEVEPGSPLAPKQKRLRKAAAEAMTDGGATEADQLEAPESPSAKSHKASEATAATGLVPIADASVEDTGKAAKAKASPKKRQSKARISGEEKAKSPTKRQSKARNSLAQAAAEEDEEGWPPVHSDSSGEELVWIGGGHANASPKPRAKAKVQPGQEAAPKKPAEAPAPSVPAPPAPAPAAQFPLPGRPEAVQPCGAPPWTSSGGTCAPSLAVQVVQADATGVSQGAVSATEAPCGGRAIPWNPPNVEPQPARVPSRAALRNQLRVGTS</sequence>
<gene>
    <name evidence="2" type="ORF">CCMP2556_LOCUS21540</name>
</gene>
<dbReference type="Proteomes" id="UP001642484">
    <property type="component" value="Unassembled WGS sequence"/>
</dbReference>
<reference evidence="2 3" key="1">
    <citation type="submission" date="2024-02" db="EMBL/GenBank/DDBJ databases">
        <authorList>
            <person name="Chen Y."/>
            <person name="Shah S."/>
            <person name="Dougan E. K."/>
            <person name="Thang M."/>
            <person name="Chan C."/>
        </authorList>
    </citation>
    <scope>NUCLEOTIDE SEQUENCE [LARGE SCALE GENOMIC DNA]</scope>
</reference>
<evidence type="ECO:0000256" key="1">
    <source>
        <dbReference type="SAM" id="MobiDB-lite"/>
    </source>
</evidence>
<name>A0ABP0LMD1_9DINO</name>
<proteinExistence type="predicted"/>
<comment type="caution">
    <text evidence="2">The sequence shown here is derived from an EMBL/GenBank/DDBJ whole genome shotgun (WGS) entry which is preliminary data.</text>
</comment>
<keyword evidence="3" id="KW-1185">Reference proteome</keyword>
<dbReference type="EMBL" id="CAXAMN010013080">
    <property type="protein sequence ID" value="CAK9039828.1"/>
    <property type="molecule type" value="Genomic_DNA"/>
</dbReference>
<feature type="compositionally biased region" description="Pro residues" evidence="1">
    <location>
        <begin position="190"/>
        <end position="199"/>
    </location>
</feature>
<protein>
    <submittedName>
        <fullName evidence="2">Uncharacterized protein</fullName>
    </submittedName>
</protein>
<feature type="region of interest" description="Disordered" evidence="1">
    <location>
        <begin position="1"/>
        <end position="218"/>
    </location>
</feature>
<evidence type="ECO:0000313" key="2">
    <source>
        <dbReference type="EMBL" id="CAK9039828.1"/>
    </source>
</evidence>
<evidence type="ECO:0000313" key="3">
    <source>
        <dbReference type="Proteomes" id="UP001642484"/>
    </source>
</evidence>